<dbReference type="Gene3D" id="1.10.3720.10">
    <property type="entry name" value="MetI-like"/>
    <property type="match status" value="1"/>
</dbReference>
<keyword evidence="10" id="KW-1185">Reference proteome</keyword>
<feature type="transmembrane region" description="Helical" evidence="7">
    <location>
        <begin position="140"/>
        <end position="161"/>
    </location>
</feature>
<dbReference type="EMBL" id="JNUP01000067">
    <property type="protein sequence ID" value="KGE71234.1"/>
    <property type="molecule type" value="Genomic_DNA"/>
</dbReference>
<dbReference type="Pfam" id="PF00528">
    <property type="entry name" value="BPD_transp_1"/>
    <property type="match status" value="1"/>
</dbReference>
<keyword evidence="5 7" id="KW-1133">Transmembrane helix</keyword>
<evidence type="ECO:0000256" key="6">
    <source>
        <dbReference type="ARBA" id="ARBA00023136"/>
    </source>
</evidence>
<sequence length="277" mass="30742">MIIEKQSLAGKIGLYTFLVVLAFICVLPFYMMVINSTRSNVEISQNVWVTPGQDLEENYEIIQGKVNIWRGFLSSFIITVPSVVLSAFFSALTAYGFAKFRFKGRNILFWVVLGTMMIPQQLGLIGYYDLVVGLGLIDTYAPLILPMIANAGMVFFVRAYIEQSVSDSLIEAAIIDGAGEFYIFNRIVFPLAMPAVATMSIFTFINKWNDLITPMILLHSAEKFPMPLVISNIRGLYEANYGAIYLGVTISIIPIILVVVFFSKAIIRGLTIGAVKG</sequence>
<evidence type="ECO:0000256" key="5">
    <source>
        <dbReference type="ARBA" id="ARBA00022989"/>
    </source>
</evidence>
<organism evidence="9 10">
    <name type="scientific">Spirochaeta lutea</name>
    <dbReference type="NCBI Taxonomy" id="1480694"/>
    <lineage>
        <taxon>Bacteria</taxon>
        <taxon>Pseudomonadati</taxon>
        <taxon>Spirochaetota</taxon>
        <taxon>Spirochaetia</taxon>
        <taxon>Spirochaetales</taxon>
        <taxon>Spirochaetaceae</taxon>
        <taxon>Spirochaeta</taxon>
    </lineage>
</organism>
<feature type="transmembrane region" description="Helical" evidence="7">
    <location>
        <begin position="72"/>
        <end position="95"/>
    </location>
</feature>
<keyword evidence="4 7" id="KW-0812">Transmembrane</keyword>
<feature type="domain" description="ABC transmembrane type-1" evidence="8">
    <location>
        <begin position="72"/>
        <end position="262"/>
    </location>
</feature>
<comment type="subcellular location">
    <subcellularLocation>
        <location evidence="1 7">Cell membrane</location>
        <topology evidence="1 7">Multi-pass membrane protein</topology>
    </subcellularLocation>
</comment>
<dbReference type="PROSITE" id="PS50928">
    <property type="entry name" value="ABC_TM1"/>
    <property type="match status" value="1"/>
</dbReference>
<dbReference type="PANTHER" id="PTHR43744:SF2">
    <property type="entry name" value="ARABINOOLIGOSACCHARIDES TRANSPORT SYSTEM PERMEASE PROTEIN ARAQ"/>
    <property type="match status" value="1"/>
</dbReference>
<dbReference type="GO" id="GO:0005886">
    <property type="term" value="C:plasma membrane"/>
    <property type="evidence" value="ECO:0007669"/>
    <property type="project" value="UniProtKB-SubCell"/>
</dbReference>
<dbReference type="RefSeq" id="WP_037548951.1">
    <property type="nucleotide sequence ID" value="NZ_JNUP01000067.1"/>
</dbReference>
<feature type="transmembrane region" description="Helical" evidence="7">
    <location>
        <begin position="107"/>
        <end position="128"/>
    </location>
</feature>
<dbReference type="AlphaFoldDB" id="A0A098QU21"/>
<dbReference type="OrthoDB" id="9773467at2"/>
<dbReference type="CDD" id="cd06261">
    <property type="entry name" value="TM_PBP2"/>
    <property type="match status" value="1"/>
</dbReference>
<feature type="transmembrane region" description="Helical" evidence="7">
    <location>
        <begin position="182"/>
        <end position="205"/>
    </location>
</feature>
<evidence type="ECO:0000259" key="8">
    <source>
        <dbReference type="PROSITE" id="PS50928"/>
    </source>
</evidence>
<dbReference type="InterPro" id="IPR035906">
    <property type="entry name" value="MetI-like_sf"/>
</dbReference>
<proteinExistence type="inferred from homology"/>
<dbReference type="Proteomes" id="UP000029692">
    <property type="component" value="Unassembled WGS sequence"/>
</dbReference>
<evidence type="ECO:0000256" key="7">
    <source>
        <dbReference type="RuleBase" id="RU363032"/>
    </source>
</evidence>
<protein>
    <submittedName>
        <fullName evidence="9">Sugar ABC transporter permease</fullName>
    </submittedName>
</protein>
<keyword evidence="2 7" id="KW-0813">Transport</keyword>
<comment type="similarity">
    <text evidence="7">Belongs to the binding-protein-dependent transport system permease family.</text>
</comment>
<dbReference type="PANTHER" id="PTHR43744">
    <property type="entry name" value="ABC TRANSPORTER PERMEASE PROTEIN MG189-RELATED-RELATED"/>
    <property type="match status" value="1"/>
</dbReference>
<feature type="transmembrane region" description="Helical" evidence="7">
    <location>
        <begin position="12"/>
        <end position="31"/>
    </location>
</feature>
<keyword evidence="3" id="KW-1003">Cell membrane</keyword>
<evidence type="ECO:0000256" key="4">
    <source>
        <dbReference type="ARBA" id="ARBA00022692"/>
    </source>
</evidence>
<keyword evidence="6 7" id="KW-0472">Membrane</keyword>
<reference evidence="9 10" key="1">
    <citation type="submission" date="2014-05" db="EMBL/GenBank/DDBJ databases">
        <title>De novo Genome Sequence of Spirocheata sp.</title>
        <authorList>
            <person name="Shivani Y."/>
            <person name="Subhash Y."/>
            <person name="Tushar L."/>
            <person name="Sasikala C."/>
            <person name="Ramana C.V."/>
        </authorList>
    </citation>
    <scope>NUCLEOTIDE SEQUENCE [LARGE SCALE GENOMIC DNA]</scope>
    <source>
        <strain evidence="9 10">JC230</strain>
    </source>
</reference>
<evidence type="ECO:0000256" key="1">
    <source>
        <dbReference type="ARBA" id="ARBA00004651"/>
    </source>
</evidence>
<evidence type="ECO:0000256" key="3">
    <source>
        <dbReference type="ARBA" id="ARBA00022475"/>
    </source>
</evidence>
<name>A0A098QU21_9SPIO</name>
<comment type="caution">
    <text evidence="9">The sequence shown here is derived from an EMBL/GenBank/DDBJ whole genome shotgun (WGS) entry which is preliminary data.</text>
</comment>
<gene>
    <name evidence="9" type="ORF">DC28_12325</name>
</gene>
<feature type="transmembrane region" description="Helical" evidence="7">
    <location>
        <begin position="243"/>
        <end position="262"/>
    </location>
</feature>
<dbReference type="STRING" id="1480694.DC28_12325"/>
<evidence type="ECO:0000256" key="2">
    <source>
        <dbReference type="ARBA" id="ARBA00022448"/>
    </source>
</evidence>
<dbReference type="eggNOG" id="COG0395">
    <property type="taxonomic scope" value="Bacteria"/>
</dbReference>
<dbReference type="SUPFAM" id="SSF161098">
    <property type="entry name" value="MetI-like"/>
    <property type="match status" value="1"/>
</dbReference>
<dbReference type="InterPro" id="IPR000515">
    <property type="entry name" value="MetI-like"/>
</dbReference>
<dbReference type="GO" id="GO:0055085">
    <property type="term" value="P:transmembrane transport"/>
    <property type="evidence" value="ECO:0007669"/>
    <property type="project" value="InterPro"/>
</dbReference>
<accession>A0A098QU21</accession>
<evidence type="ECO:0000313" key="10">
    <source>
        <dbReference type="Proteomes" id="UP000029692"/>
    </source>
</evidence>
<evidence type="ECO:0000313" key="9">
    <source>
        <dbReference type="EMBL" id="KGE71234.1"/>
    </source>
</evidence>